<organism evidence="2 3">
    <name type="scientific">Claviceps pazoutovae</name>
    <dbReference type="NCBI Taxonomy" id="1649127"/>
    <lineage>
        <taxon>Eukaryota</taxon>
        <taxon>Fungi</taxon>
        <taxon>Dikarya</taxon>
        <taxon>Ascomycota</taxon>
        <taxon>Pezizomycotina</taxon>
        <taxon>Sordariomycetes</taxon>
        <taxon>Hypocreomycetidae</taxon>
        <taxon>Hypocreales</taxon>
        <taxon>Clavicipitaceae</taxon>
        <taxon>Claviceps</taxon>
    </lineage>
</organism>
<dbReference type="SUPFAM" id="SSF48065">
    <property type="entry name" value="DBL homology domain (DH-domain)"/>
    <property type="match status" value="1"/>
</dbReference>
<gene>
    <name evidence="2" type="ORF">E4U60_003204</name>
</gene>
<feature type="domain" description="DH" evidence="1">
    <location>
        <begin position="1"/>
        <end position="220"/>
    </location>
</feature>
<name>A0A9P7MIL2_9HYPO</name>
<accession>A0A9P7MIL2</accession>
<dbReference type="AlphaFoldDB" id="A0A9P7MIL2"/>
<evidence type="ECO:0000313" key="3">
    <source>
        <dbReference type="Proteomes" id="UP000706124"/>
    </source>
</evidence>
<reference evidence="2 3" key="1">
    <citation type="journal article" date="2020" name="bioRxiv">
        <title>Whole genome comparisons of ergot fungi reveals the divergence and evolution of species within the genus Claviceps are the result of varying mechanisms driving genome evolution and host range expansion.</title>
        <authorList>
            <person name="Wyka S.A."/>
            <person name="Mondo S.J."/>
            <person name="Liu M."/>
            <person name="Dettman J."/>
            <person name="Nalam V."/>
            <person name="Broders K.D."/>
        </authorList>
    </citation>
    <scope>NUCLEOTIDE SEQUENCE [LARGE SCALE GENOMIC DNA]</scope>
    <source>
        <strain evidence="2 3">CCC 1485</strain>
    </source>
</reference>
<keyword evidence="3" id="KW-1185">Reference proteome</keyword>
<protein>
    <recommendedName>
        <fullName evidence="1">DH domain-containing protein</fullName>
    </recommendedName>
</protein>
<dbReference type="InterPro" id="IPR035899">
    <property type="entry name" value="DBL_dom_sf"/>
</dbReference>
<dbReference type="PROSITE" id="PS50010">
    <property type="entry name" value="DH_2"/>
    <property type="match status" value="1"/>
</dbReference>
<dbReference type="EMBL" id="SRPO01000026">
    <property type="protein sequence ID" value="KAG5947351.1"/>
    <property type="molecule type" value="Genomic_DNA"/>
</dbReference>
<dbReference type="OrthoDB" id="8059989at2759"/>
<dbReference type="GO" id="GO:0005085">
    <property type="term" value="F:guanyl-nucleotide exchange factor activity"/>
    <property type="evidence" value="ECO:0007669"/>
    <property type="project" value="InterPro"/>
</dbReference>
<dbReference type="Pfam" id="PF00621">
    <property type="entry name" value="RhoGEF"/>
    <property type="match status" value="1"/>
</dbReference>
<dbReference type="Gene3D" id="1.20.900.10">
    <property type="entry name" value="Dbl homology (DH) domain"/>
    <property type="match status" value="1"/>
</dbReference>
<dbReference type="PANTHER" id="PTHR45818:SF3">
    <property type="entry name" value="PROTEIN VAV"/>
    <property type="match status" value="1"/>
</dbReference>
<dbReference type="PANTHER" id="PTHR45818">
    <property type="entry name" value="PROTEIN VAV"/>
    <property type="match status" value="1"/>
</dbReference>
<proteinExistence type="predicted"/>
<evidence type="ECO:0000313" key="2">
    <source>
        <dbReference type="EMBL" id="KAG5947351.1"/>
    </source>
</evidence>
<comment type="caution">
    <text evidence="2">The sequence shown here is derived from an EMBL/GenBank/DDBJ whole genome shotgun (WGS) entry which is preliminary data.</text>
</comment>
<dbReference type="Proteomes" id="UP000706124">
    <property type="component" value="Unassembled WGS sequence"/>
</dbReference>
<evidence type="ECO:0000259" key="1">
    <source>
        <dbReference type="PROSITE" id="PS50010"/>
    </source>
</evidence>
<sequence>MLASLPSSYSGLRRSVNQNLCEILQLHEELLSEVGRAIFQSNDEEVGQSWSSTAHAKPVLVKEQWEQGDQLSCLDTERAAHIDNPPVWCAGPQIVAEVSRVFEKKMSRFFIYEEYGAKYDMILQDIASVGQMLPGWECNQRGLEALSVLLHSSNVPDCHSRRASTLKDLLVKPMQRVCKYPLIFGELLKYTPALDCANAHMAISSVLLRFREANFEINRVTNEPSMARVLARTWLLQDRLVFPNRNFDSVSKDLVRSLGHIRLCGTLHPKGRTRMALTLELASHKTKIGILPCMSLSGLEYYKSGCDGFSIGSGEGTAVYSESHNELPHTTIIPGHTEEYE</sequence>
<dbReference type="InterPro" id="IPR000219">
    <property type="entry name" value="DH_dom"/>
</dbReference>
<dbReference type="GO" id="GO:0005737">
    <property type="term" value="C:cytoplasm"/>
    <property type="evidence" value="ECO:0007669"/>
    <property type="project" value="TreeGrafter"/>
</dbReference>